<dbReference type="GO" id="GO:0005524">
    <property type="term" value="F:ATP binding"/>
    <property type="evidence" value="ECO:0007669"/>
    <property type="project" value="UniProtKB-KW"/>
</dbReference>
<proteinExistence type="predicted"/>
<sequence length="178" mass="18763">TAAPAGPAAEPRRTLAGTPLPPASVDGLSGLAEILLQHDGRLDIAELADELALEIDDLLPLVDALDLLGFGEVDGGGIALTAAGRRYSGADVQESKTLFAEAALRVPLVAAITTSLAKAADRTLRAGFFRDLLAHHYTSEQVTEQMEIAIDWGRYAELYAYDADHTEFRLGPDVPAAG</sequence>
<feature type="region of interest" description="Disordered" evidence="1">
    <location>
        <begin position="1"/>
        <end position="20"/>
    </location>
</feature>
<accession>A0A3M2M480</accession>
<gene>
    <name evidence="2" type="ORF">EBO15_15385</name>
</gene>
<evidence type="ECO:0000313" key="2">
    <source>
        <dbReference type="EMBL" id="RMI43623.1"/>
    </source>
</evidence>
<keyword evidence="2" id="KW-0067">ATP-binding</keyword>
<reference evidence="2 3" key="1">
    <citation type="submission" date="2018-10" db="EMBL/GenBank/DDBJ databases">
        <title>Isolation from soil.</title>
        <authorList>
            <person name="Hu J."/>
        </authorList>
    </citation>
    <scope>NUCLEOTIDE SEQUENCE [LARGE SCALE GENOMIC DNA]</scope>
    <source>
        <strain evidence="2 3">NEAU-Ht49</strain>
    </source>
</reference>
<protein>
    <submittedName>
        <fullName evidence="2">Nitrate ABC transporter ATP-binding protein</fullName>
    </submittedName>
</protein>
<dbReference type="Proteomes" id="UP000282674">
    <property type="component" value="Unassembled WGS sequence"/>
</dbReference>
<name>A0A3M2M480_9ACTN</name>
<feature type="non-terminal residue" evidence="2">
    <location>
        <position position="1"/>
    </location>
</feature>
<organism evidence="2 3">
    <name type="scientific">Actinomadura harenae</name>
    <dbReference type="NCBI Taxonomy" id="2483351"/>
    <lineage>
        <taxon>Bacteria</taxon>
        <taxon>Bacillati</taxon>
        <taxon>Actinomycetota</taxon>
        <taxon>Actinomycetes</taxon>
        <taxon>Streptosporangiales</taxon>
        <taxon>Thermomonosporaceae</taxon>
        <taxon>Actinomadura</taxon>
    </lineage>
</organism>
<dbReference type="RefSeq" id="WP_199744550.1">
    <property type="nucleotide sequence ID" value="NZ_RFFG01000024.1"/>
</dbReference>
<dbReference type="InterPro" id="IPR018632">
    <property type="entry name" value="AAA-associated_dom_C"/>
</dbReference>
<evidence type="ECO:0000313" key="3">
    <source>
        <dbReference type="Proteomes" id="UP000282674"/>
    </source>
</evidence>
<dbReference type="AlphaFoldDB" id="A0A3M2M480"/>
<comment type="caution">
    <text evidence="2">The sequence shown here is derived from an EMBL/GenBank/DDBJ whole genome shotgun (WGS) entry which is preliminary data.</text>
</comment>
<dbReference type="Pfam" id="PF09821">
    <property type="entry name" value="AAA_assoc_C"/>
    <property type="match status" value="1"/>
</dbReference>
<evidence type="ECO:0000256" key="1">
    <source>
        <dbReference type="SAM" id="MobiDB-lite"/>
    </source>
</evidence>
<dbReference type="EMBL" id="RFFG01000024">
    <property type="protein sequence ID" value="RMI43623.1"/>
    <property type="molecule type" value="Genomic_DNA"/>
</dbReference>
<keyword evidence="2" id="KW-0547">Nucleotide-binding</keyword>
<keyword evidence="3" id="KW-1185">Reference proteome</keyword>